<name>A0A1G6S1E5_PEPNI</name>
<evidence type="ECO:0000256" key="3">
    <source>
        <dbReference type="ARBA" id="ARBA00022519"/>
    </source>
</evidence>
<feature type="domain" description="Threonine/Serine exporter ThrE" evidence="9">
    <location>
        <begin position="7"/>
        <end position="131"/>
    </location>
</feature>
<keyword evidence="6 8" id="KW-0472">Membrane</keyword>
<evidence type="ECO:0000313" key="11">
    <source>
        <dbReference type="Proteomes" id="UP000198995"/>
    </source>
</evidence>
<dbReference type="OrthoDB" id="9810047at2"/>
<comment type="similarity">
    <text evidence="7">Belongs to the ThrE exporter (TC 2.A.79) family.</text>
</comment>
<evidence type="ECO:0000313" key="10">
    <source>
        <dbReference type="EMBL" id="SDD10015.1"/>
    </source>
</evidence>
<evidence type="ECO:0000259" key="9">
    <source>
        <dbReference type="Pfam" id="PF12821"/>
    </source>
</evidence>
<accession>A0A1G6S1E5</accession>
<dbReference type="PANTHER" id="PTHR34390">
    <property type="entry name" value="UPF0442 PROTEIN YJJB-RELATED"/>
    <property type="match status" value="1"/>
</dbReference>
<evidence type="ECO:0000256" key="1">
    <source>
        <dbReference type="ARBA" id="ARBA00004651"/>
    </source>
</evidence>
<evidence type="ECO:0000256" key="4">
    <source>
        <dbReference type="ARBA" id="ARBA00022692"/>
    </source>
</evidence>
<keyword evidence="2" id="KW-1003">Cell membrane</keyword>
<evidence type="ECO:0000256" key="6">
    <source>
        <dbReference type="ARBA" id="ARBA00023136"/>
    </source>
</evidence>
<keyword evidence="11" id="KW-1185">Reference proteome</keyword>
<dbReference type="RefSeq" id="WP_091790867.1">
    <property type="nucleotide sequence ID" value="NZ_FNAF01000001.1"/>
</dbReference>
<feature type="transmembrane region" description="Helical" evidence="8">
    <location>
        <begin position="43"/>
        <end position="63"/>
    </location>
</feature>
<dbReference type="EMBL" id="FNAF01000001">
    <property type="protein sequence ID" value="SDD10015.1"/>
    <property type="molecule type" value="Genomic_DNA"/>
</dbReference>
<evidence type="ECO:0000256" key="5">
    <source>
        <dbReference type="ARBA" id="ARBA00022989"/>
    </source>
</evidence>
<reference evidence="10 11" key="1">
    <citation type="submission" date="2016-10" db="EMBL/GenBank/DDBJ databases">
        <authorList>
            <person name="de Groot N.N."/>
        </authorList>
    </citation>
    <scope>NUCLEOTIDE SEQUENCE [LARGE SCALE GENOMIC DNA]</scope>
    <source>
        <strain evidence="10 11">DSM 20475</strain>
    </source>
</reference>
<gene>
    <name evidence="10" type="ORF">SAMN04489866_101174</name>
</gene>
<comment type="subcellular location">
    <subcellularLocation>
        <location evidence="1">Cell membrane</location>
        <topology evidence="1">Multi-pass membrane protein</topology>
    </subcellularLocation>
</comment>
<dbReference type="InterPro" id="IPR050539">
    <property type="entry name" value="ThrE_Dicarb/AminoAcid_Exp"/>
</dbReference>
<protein>
    <submittedName>
        <fullName evidence="10">Uncharacterized membrane protein YjjB, DUF3815 family</fullName>
    </submittedName>
</protein>
<sequence>MADMIYIFSFFSCIGFALLYNLRGQLVFWTSLGGALGKLAFDLNVIAGEAFDFFIASIALAIYAEIMARVTKVPVMVYLIVGVLPIVPGAGVYRAIENFINGNIPVSMRYATNSLVACGAIALAFILVSSIVRIFKLRRFPLLKQHQKLDFRLRMK</sequence>
<feature type="transmembrane region" description="Helical" evidence="8">
    <location>
        <begin position="114"/>
        <end position="135"/>
    </location>
</feature>
<dbReference type="GO" id="GO:0005886">
    <property type="term" value="C:plasma membrane"/>
    <property type="evidence" value="ECO:0007669"/>
    <property type="project" value="UniProtKB-SubCell"/>
</dbReference>
<feature type="transmembrane region" description="Helical" evidence="8">
    <location>
        <begin position="75"/>
        <end position="94"/>
    </location>
</feature>
<dbReference type="PANTHER" id="PTHR34390:SF1">
    <property type="entry name" value="SUCCINATE TRANSPORTER SUBUNIT YJJB-RELATED"/>
    <property type="match status" value="1"/>
</dbReference>
<feature type="transmembrane region" description="Helical" evidence="8">
    <location>
        <begin position="5"/>
        <end position="23"/>
    </location>
</feature>
<dbReference type="Pfam" id="PF12821">
    <property type="entry name" value="ThrE_2"/>
    <property type="match status" value="1"/>
</dbReference>
<dbReference type="Proteomes" id="UP000198995">
    <property type="component" value="Unassembled WGS sequence"/>
</dbReference>
<keyword evidence="5 8" id="KW-1133">Transmembrane helix</keyword>
<dbReference type="STRING" id="2741.SAMN04489866_101174"/>
<evidence type="ECO:0000256" key="8">
    <source>
        <dbReference type="SAM" id="Phobius"/>
    </source>
</evidence>
<dbReference type="AlphaFoldDB" id="A0A1G6S1E5"/>
<evidence type="ECO:0000256" key="2">
    <source>
        <dbReference type="ARBA" id="ARBA00022475"/>
    </source>
</evidence>
<proteinExistence type="inferred from homology"/>
<dbReference type="InterPro" id="IPR024528">
    <property type="entry name" value="ThrE_2"/>
</dbReference>
<keyword evidence="3" id="KW-0997">Cell inner membrane</keyword>
<organism evidence="10 11">
    <name type="scientific">Peptococcus niger</name>
    <dbReference type="NCBI Taxonomy" id="2741"/>
    <lineage>
        <taxon>Bacteria</taxon>
        <taxon>Bacillati</taxon>
        <taxon>Bacillota</taxon>
        <taxon>Clostridia</taxon>
        <taxon>Eubacteriales</taxon>
        <taxon>Peptococcaceae</taxon>
        <taxon>Peptococcus</taxon>
    </lineage>
</organism>
<keyword evidence="4 8" id="KW-0812">Transmembrane</keyword>
<evidence type="ECO:0000256" key="7">
    <source>
        <dbReference type="ARBA" id="ARBA00034125"/>
    </source>
</evidence>
<dbReference type="GO" id="GO:0015744">
    <property type="term" value="P:succinate transport"/>
    <property type="evidence" value="ECO:0007669"/>
    <property type="project" value="TreeGrafter"/>
</dbReference>